<dbReference type="InterPro" id="IPR052527">
    <property type="entry name" value="Metal_cation-efflux_comp"/>
</dbReference>
<evidence type="ECO:0000256" key="4">
    <source>
        <dbReference type="ARBA" id="ARBA00023136"/>
    </source>
</evidence>
<reference evidence="7" key="1">
    <citation type="submission" date="2022-07" db="EMBL/GenBank/DDBJ databases">
        <title>Genome Sequence of Agrocybe chaxingu.</title>
        <authorList>
            <person name="Buettner E."/>
        </authorList>
    </citation>
    <scope>NUCLEOTIDE SEQUENCE</scope>
    <source>
        <strain evidence="7">MP-N11</strain>
    </source>
</reference>
<comment type="similarity">
    <text evidence="5">Belongs to the class VI-like SAM-binding methyltransferase superfamily. Isoprenylcysteine carboxyl methyltransferase family.</text>
</comment>
<keyword evidence="4 5" id="KW-0472">Membrane</keyword>
<feature type="chain" id="PRO_5040762544" description="Protein-S-isoprenylcysteine O-methyltransferase" evidence="6">
    <location>
        <begin position="19"/>
        <end position="233"/>
    </location>
</feature>
<comment type="caution">
    <text evidence="7">The sequence shown here is derived from an EMBL/GenBank/DDBJ whole genome shotgun (WGS) entry which is preliminary data.</text>
</comment>
<keyword evidence="5" id="KW-0949">S-adenosyl-L-methionine</keyword>
<feature type="transmembrane region" description="Helical" evidence="5">
    <location>
        <begin position="88"/>
        <end position="107"/>
    </location>
</feature>
<evidence type="ECO:0000256" key="1">
    <source>
        <dbReference type="ARBA" id="ARBA00004141"/>
    </source>
</evidence>
<gene>
    <name evidence="7" type="ORF">NLJ89_g2989</name>
</gene>
<evidence type="ECO:0000313" key="8">
    <source>
        <dbReference type="Proteomes" id="UP001148786"/>
    </source>
</evidence>
<feature type="signal peptide" evidence="6">
    <location>
        <begin position="1"/>
        <end position="18"/>
    </location>
</feature>
<evidence type="ECO:0000256" key="5">
    <source>
        <dbReference type="RuleBase" id="RU362022"/>
    </source>
</evidence>
<dbReference type="PANTHER" id="PTHR43847:SF1">
    <property type="entry name" value="BLL3993 PROTEIN"/>
    <property type="match status" value="1"/>
</dbReference>
<proteinExistence type="inferred from homology"/>
<keyword evidence="3 5" id="KW-1133">Transmembrane helix</keyword>
<dbReference type="OrthoDB" id="422086at2759"/>
<keyword evidence="5" id="KW-0808">Transferase</keyword>
<feature type="transmembrane region" description="Helical" evidence="5">
    <location>
        <begin position="149"/>
        <end position="166"/>
    </location>
</feature>
<evidence type="ECO:0000256" key="3">
    <source>
        <dbReference type="ARBA" id="ARBA00022989"/>
    </source>
</evidence>
<dbReference type="GO" id="GO:0005789">
    <property type="term" value="C:endoplasmic reticulum membrane"/>
    <property type="evidence" value="ECO:0007669"/>
    <property type="project" value="UniProtKB-SubCell"/>
</dbReference>
<comment type="subcellular location">
    <subcellularLocation>
        <location evidence="5">Endoplasmic reticulum membrane</location>
        <topology evidence="5">Multi-pass membrane protein</topology>
    </subcellularLocation>
    <subcellularLocation>
        <location evidence="1">Membrane</location>
        <topology evidence="1">Multi-pass membrane protein</topology>
    </subcellularLocation>
</comment>
<name>A0A9W8MXP7_9AGAR</name>
<dbReference type="EMBL" id="JANKHO010000202">
    <property type="protein sequence ID" value="KAJ3513369.1"/>
    <property type="molecule type" value="Genomic_DNA"/>
</dbReference>
<evidence type="ECO:0000256" key="6">
    <source>
        <dbReference type="SAM" id="SignalP"/>
    </source>
</evidence>
<sequence>MSLLKVPFSALVIWAVQTTLTPPQPPAETQERVGAMGLEVAKIPRFIKTCFWVTGAFEIIVLIASAYPTHFLSAYILRNLVHFPQQEMRISGSFLAAWATSLSATLIRQRCYHVLGRMFTFELTIRKNHRLITSGPYAYVRHPSYSSGALALCAALACHLSPGSWLMQEGSALFSPEWVQRIVVSFWIITGVICYFVIAPRLKKEDDMLRKQFGDQWDQWAQKVPYKLIPWVY</sequence>
<organism evidence="7 8">
    <name type="scientific">Agrocybe chaxingu</name>
    <dbReference type="NCBI Taxonomy" id="84603"/>
    <lineage>
        <taxon>Eukaryota</taxon>
        <taxon>Fungi</taxon>
        <taxon>Dikarya</taxon>
        <taxon>Basidiomycota</taxon>
        <taxon>Agaricomycotina</taxon>
        <taxon>Agaricomycetes</taxon>
        <taxon>Agaricomycetidae</taxon>
        <taxon>Agaricales</taxon>
        <taxon>Agaricineae</taxon>
        <taxon>Strophariaceae</taxon>
        <taxon>Agrocybe</taxon>
    </lineage>
</organism>
<comment type="catalytic activity">
    <reaction evidence="5">
        <text>[protein]-C-terminal S-[(2E,6E)-farnesyl]-L-cysteine + S-adenosyl-L-methionine = [protein]-C-terminal S-[(2E,6E)-farnesyl]-L-cysteine methyl ester + S-adenosyl-L-homocysteine</text>
        <dbReference type="Rhea" id="RHEA:21672"/>
        <dbReference type="Rhea" id="RHEA-COMP:12125"/>
        <dbReference type="Rhea" id="RHEA-COMP:12126"/>
        <dbReference type="ChEBI" id="CHEBI:57856"/>
        <dbReference type="ChEBI" id="CHEBI:59789"/>
        <dbReference type="ChEBI" id="CHEBI:90510"/>
        <dbReference type="ChEBI" id="CHEBI:90511"/>
        <dbReference type="EC" id="2.1.1.100"/>
    </reaction>
</comment>
<dbReference type="Proteomes" id="UP001148786">
    <property type="component" value="Unassembled WGS sequence"/>
</dbReference>
<dbReference type="EC" id="2.1.1.100" evidence="5"/>
<dbReference type="Gene3D" id="1.20.120.1630">
    <property type="match status" value="1"/>
</dbReference>
<dbReference type="InterPro" id="IPR007269">
    <property type="entry name" value="ICMT_MeTrfase"/>
</dbReference>
<feature type="transmembrane region" description="Helical" evidence="5">
    <location>
        <begin position="178"/>
        <end position="198"/>
    </location>
</feature>
<dbReference type="GO" id="GO:0004671">
    <property type="term" value="F:protein C-terminal S-isoprenylcysteine carboxyl O-methyltransferase activity"/>
    <property type="evidence" value="ECO:0007669"/>
    <property type="project" value="UniProtKB-EC"/>
</dbReference>
<dbReference type="GO" id="GO:0032259">
    <property type="term" value="P:methylation"/>
    <property type="evidence" value="ECO:0007669"/>
    <property type="project" value="UniProtKB-KW"/>
</dbReference>
<keyword evidence="6" id="KW-0732">Signal</keyword>
<accession>A0A9W8MXP7</accession>
<keyword evidence="2 5" id="KW-0812">Transmembrane</keyword>
<protein>
    <recommendedName>
        <fullName evidence="5">Protein-S-isoprenylcysteine O-methyltransferase</fullName>
        <ecNumber evidence="5">2.1.1.100</ecNumber>
    </recommendedName>
</protein>
<dbReference type="PANTHER" id="PTHR43847">
    <property type="entry name" value="BLL3993 PROTEIN"/>
    <property type="match status" value="1"/>
</dbReference>
<evidence type="ECO:0000256" key="2">
    <source>
        <dbReference type="ARBA" id="ARBA00022692"/>
    </source>
</evidence>
<keyword evidence="8" id="KW-1185">Reference proteome</keyword>
<evidence type="ECO:0000313" key="7">
    <source>
        <dbReference type="EMBL" id="KAJ3513369.1"/>
    </source>
</evidence>
<feature type="transmembrane region" description="Helical" evidence="5">
    <location>
        <begin position="46"/>
        <end position="68"/>
    </location>
</feature>
<dbReference type="AlphaFoldDB" id="A0A9W8MXP7"/>
<keyword evidence="5" id="KW-0489">Methyltransferase</keyword>
<dbReference type="Pfam" id="PF04140">
    <property type="entry name" value="ICMT"/>
    <property type="match status" value="1"/>
</dbReference>
<keyword evidence="5" id="KW-0256">Endoplasmic reticulum</keyword>